<dbReference type="NCBIfam" id="NF006203">
    <property type="entry name" value="PRK08327.1"/>
    <property type="match status" value="1"/>
</dbReference>
<comment type="similarity">
    <text evidence="1">Belongs to the TPP enzyme family.</text>
</comment>
<dbReference type="GO" id="GO:0009097">
    <property type="term" value="P:isoleucine biosynthetic process"/>
    <property type="evidence" value="ECO:0007669"/>
    <property type="project" value="TreeGrafter"/>
</dbReference>
<evidence type="ECO:0000313" key="7">
    <source>
        <dbReference type="Proteomes" id="UP000246145"/>
    </source>
</evidence>
<evidence type="ECO:0000259" key="4">
    <source>
        <dbReference type="Pfam" id="PF02775"/>
    </source>
</evidence>
<dbReference type="GO" id="GO:0005948">
    <property type="term" value="C:acetolactate synthase complex"/>
    <property type="evidence" value="ECO:0007669"/>
    <property type="project" value="TreeGrafter"/>
</dbReference>
<dbReference type="PANTHER" id="PTHR18968:SF13">
    <property type="entry name" value="ACETOLACTATE SYNTHASE CATALYTIC SUBUNIT, MITOCHONDRIAL"/>
    <property type="match status" value="1"/>
</dbReference>
<dbReference type="GO" id="GO:0030976">
    <property type="term" value="F:thiamine pyrophosphate binding"/>
    <property type="evidence" value="ECO:0007669"/>
    <property type="project" value="InterPro"/>
</dbReference>
<dbReference type="GO" id="GO:0003984">
    <property type="term" value="F:acetolactate synthase activity"/>
    <property type="evidence" value="ECO:0007669"/>
    <property type="project" value="TreeGrafter"/>
</dbReference>
<dbReference type="InterPro" id="IPR011766">
    <property type="entry name" value="TPP_enzyme_TPP-bd"/>
</dbReference>
<keyword evidence="2" id="KW-0786">Thiamine pyrophosphate</keyword>
<dbReference type="AlphaFoldDB" id="A0A2U1CL42"/>
<name>A0A2U1CL42_9BURK</name>
<evidence type="ECO:0000256" key="2">
    <source>
        <dbReference type="ARBA" id="ARBA00023052"/>
    </source>
</evidence>
<feature type="domain" description="Thiamine pyrophosphate enzyme N-terminal TPP-binding" evidence="5">
    <location>
        <begin position="18"/>
        <end position="149"/>
    </location>
</feature>
<dbReference type="InterPro" id="IPR029061">
    <property type="entry name" value="THDP-binding"/>
</dbReference>
<evidence type="ECO:0000256" key="3">
    <source>
        <dbReference type="SAM" id="MobiDB-lite"/>
    </source>
</evidence>
<evidence type="ECO:0000259" key="5">
    <source>
        <dbReference type="Pfam" id="PF02776"/>
    </source>
</evidence>
<keyword evidence="7" id="KW-1185">Reference proteome</keyword>
<dbReference type="SUPFAM" id="SSF52518">
    <property type="entry name" value="Thiamin diphosphate-binding fold (THDP-binding)"/>
    <property type="match status" value="2"/>
</dbReference>
<dbReference type="PANTHER" id="PTHR18968">
    <property type="entry name" value="THIAMINE PYROPHOSPHATE ENZYMES"/>
    <property type="match status" value="1"/>
</dbReference>
<comment type="caution">
    <text evidence="6">The sequence shown here is derived from an EMBL/GenBank/DDBJ whole genome shotgun (WGS) entry which is preliminary data.</text>
</comment>
<reference evidence="6 7" key="1">
    <citation type="submission" date="2018-04" db="EMBL/GenBank/DDBJ databases">
        <title>Genomic Encyclopedia of Type Strains, Phase IV (KMG-IV): sequencing the most valuable type-strain genomes for metagenomic binning, comparative biology and taxonomic classification.</title>
        <authorList>
            <person name="Goeker M."/>
        </authorList>
    </citation>
    <scope>NUCLEOTIDE SEQUENCE [LARGE SCALE GENOMIC DNA]</scope>
    <source>
        <strain evidence="6 7">DSM 10065</strain>
    </source>
</reference>
<evidence type="ECO:0000313" key="6">
    <source>
        <dbReference type="EMBL" id="PVY61712.1"/>
    </source>
</evidence>
<dbReference type="InterPro" id="IPR029035">
    <property type="entry name" value="DHS-like_NAD/FAD-binding_dom"/>
</dbReference>
<dbReference type="Proteomes" id="UP000246145">
    <property type="component" value="Unassembled WGS sequence"/>
</dbReference>
<dbReference type="GO" id="GO:0009099">
    <property type="term" value="P:L-valine biosynthetic process"/>
    <property type="evidence" value="ECO:0007669"/>
    <property type="project" value="TreeGrafter"/>
</dbReference>
<organism evidence="6 7">
    <name type="scientific">Pusillimonas noertemannii</name>
    <dbReference type="NCBI Taxonomy" id="305977"/>
    <lineage>
        <taxon>Bacteria</taxon>
        <taxon>Pseudomonadati</taxon>
        <taxon>Pseudomonadota</taxon>
        <taxon>Betaproteobacteria</taxon>
        <taxon>Burkholderiales</taxon>
        <taxon>Alcaligenaceae</taxon>
        <taxon>Pusillimonas</taxon>
    </lineage>
</organism>
<dbReference type="Pfam" id="PF02776">
    <property type="entry name" value="TPP_enzyme_N"/>
    <property type="match status" value="1"/>
</dbReference>
<feature type="region of interest" description="Disordered" evidence="3">
    <location>
        <begin position="355"/>
        <end position="374"/>
    </location>
</feature>
<feature type="domain" description="Thiamine pyrophosphate enzyme TPP-binding" evidence="4">
    <location>
        <begin position="429"/>
        <end position="575"/>
    </location>
</feature>
<sequence length="585" mass="62328">MWKEEVRASGICEVPEGTTGDAIVAALAAGGVDCLFFTSGSEICFYQEAIAKAKACNRPAPRLIVMTHEHVGLNAALGYSAVTGKPSATAVHVDAGTLHHGAAIHTAMHAGLPIVMTAGHPPTSATGSSSGARNTGAHLWLQETFDQHSVVRQYVKWDHRLTAHDDPGLQVSRAIQVAASEPCGPVYLTIPPEVSMSPRRAHAFPTLSRLGKSVPPAPDPAGVRELIQRLLAARNPKLIVAGSGRNPDTVPELVELCQLLGLPVVHGATLSYLSFPMAHPLMQLDRDLSDADVVVALETDVPWMPGPSAPPDDAWVAVLGLDPIKGKIPTYEFRADLRLACDPLRAIRALREEADRAMRPSDHGKAAKRAEAAGRASQAQRAALQAQVPAIVSGAMIDPLQVGQALAKVLDERAIVLDDTLAHNRIPHFLQNEAPGSYFHTPGTSGGWAPGAAFGASLGAPDRDIVAVTGDGFYIFGTPAPALWAGVHYKAPFLTVVYQNRSWATGTVRLASMYPNGYAQRADFEGGYFDPPMDFALEAESAGAYGESVRDPVELEPALRRGLRQVRAGRPAVVSIWLPRHMHDD</sequence>
<gene>
    <name evidence="6" type="ORF">C7440_2443</name>
</gene>
<dbReference type="EMBL" id="QEKO01000003">
    <property type="protein sequence ID" value="PVY61712.1"/>
    <property type="molecule type" value="Genomic_DNA"/>
</dbReference>
<dbReference type="SUPFAM" id="SSF52467">
    <property type="entry name" value="DHS-like NAD/FAD-binding domain"/>
    <property type="match status" value="1"/>
</dbReference>
<accession>A0A2U1CL42</accession>
<dbReference type="Gene3D" id="3.40.50.1220">
    <property type="entry name" value="TPP-binding domain"/>
    <property type="match status" value="1"/>
</dbReference>
<feature type="compositionally biased region" description="Basic and acidic residues" evidence="3">
    <location>
        <begin position="355"/>
        <end position="372"/>
    </location>
</feature>
<dbReference type="CDD" id="cd02002">
    <property type="entry name" value="TPP_BFDC"/>
    <property type="match status" value="1"/>
</dbReference>
<dbReference type="Pfam" id="PF02775">
    <property type="entry name" value="TPP_enzyme_C"/>
    <property type="match status" value="1"/>
</dbReference>
<dbReference type="GO" id="GO:0050660">
    <property type="term" value="F:flavin adenine dinucleotide binding"/>
    <property type="evidence" value="ECO:0007669"/>
    <property type="project" value="TreeGrafter"/>
</dbReference>
<evidence type="ECO:0000256" key="1">
    <source>
        <dbReference type="ARBA" id="ARBA00007812"/>
    </source>
</evidence>
<dbReference type="Gene3D" id="3.40.50.970">
    <property type="match status" value="2"/>
</dbReference>
<dbReference type="InterPro" id="IPR045229">
    <property type="entry name" value="TPP_enz"/>
</dbReference>
<dbReference type="RefSeq" id="WP_243410900.1">
    <property type="nucleotide sequence ID" value="NZ_JACCEX010000003.1"/>
</dbReference>
<proteinExistence type="inferred from homology"/>
<dbReference type="InterPro" id="IPR012001">
    <property type="entry name" value="Thiamin_PyroP_enz_TPP-bd_dom"/>
</dbReference>
<dbReference type="CDD" id="cd07035">
    <property type="entry name" value="TPP_PYR_POX_like"/>
    <property type="match status" value="1"/>
</dbReference>
<protein>
    <submittedName>
        <fullName evidence="6">Acetolactate synthase-1/2/3 large subunit</fullName>
    </submittedName>
</protein>